<feature type="compositionally biased region" description="Polar residues" evidence="1">
    <location>
        <begin position="347"/>
        <end position="359"/>
    </location>
</feature>
<protein>
    <submittedName>
        <fullName evidence="2">Uncharacterized protein</fullName>
    </submittedName>
</protein>
<evidence type="ECO:0000256" key="1">
    <source>
        <dbReference type="SAM" id="MobiDB-lite"/>
    </source>
</evidence>
<feature type="compositionally biased region" description="Polar residues" evidence="1">
    <location>
        <begin position="436"/>
        <end position="445"/>
    </location>
</feature>
<name>A0A0C3QHE7_9AGAM</name>
<feature type="compositionally biased region" description="Polar residues" evidence="1">
    <location>
        <begin position="259"/>
        <end position="279"/>
    </location>
</feature>
<proteinExistence type="predicted"/>
<feature type="compositionally biased region" description="Basic and acidic residues" evidence="1">
    <location>
        <begin position="23"/>
        <end position="40"/>
    </location>
</feature>
<feature type="compositionally biased region" description="Pro residues" evidence="1">
    <location>
        <begin position="463"/>
        <end position="474"/>
    </location>
</feature>
<feature type="compositionally biased region" description="Low complexity" evidence="1">
    <location>
        <begin position="360"/>
        <end position="369"/>
    </location>
</feature>
<evidence type="ECO:0000313" key="2">
    <source>
        <dbReference type="EMBL" id="KIO25971.1"/>
    </source>
</evidence>
<feature type="compositionally biased region" description="Gly residues" evidence="1">
    <location>
        <begin position="156"/>
        <end position="172"/>
    </location>
</feature>
<feature type="compositionally biased region" description="Polar residues" evidence="1">
    <location>
        <begin position="232"/>
        <end position="241"/>
    </location>
</feature>
<keyword evidence="3" id="KW-1185">Reference proteome</keyword>
<dbReference type="AlphaFoldDB" id="A0A0C3QHE7"/>
<feature type="compositionally biased region" description="Polar residues" evidence="1">
    <location>
        <begin position="292"/>
        <end position="307"/>
    </location>
</feature>
<feature type="compositionally biased region" description="Polar residues" evidence="1">
    <location>
        <begin position="476"/>
        <end position="495"/>
    </location>
</feature>
<gene>
    <name evidence="2" type="ORF">M407DRAFT_24721</name>
</gene>
<evidence type="ECO:0000313" key="3">
    <source>
        <dbReference type="Proteomes" id="UP000054248"/>
    </source>
</evidence>
<reference evidence="3" key="2">
    <citation type="submission" date="2015-01" db="EMBL/GenBank/DDBJ databases">
        <title>Evolutionary Origins and Diversification of the Mycorrhizal Mutualists.</title>
        <authorList>
            <consortium name="DOE Joint Genome Institute"/>
            <consortium name="Mycorrhizal Genomics Consortium"/>
            <person name="Kohler A."/>
            <person name="Kuo A."/>
            <person name="Nagy L.G."/>
            <person name="Floudas D."/>
            <person name="Copeland A."/>
            <person name="Barry K.W."/>
            <person name="Cichocki N."/>
            <person name="Veneault-Fourrey C."/>
            <person name="LaButti K."/>
            <person name="Lindquist E.A."/>
            <person name="Lipzen A."/>
            <person name="Lundell T."/>
            <person name="Morin E."/>
            <person name="Murat C."/>
            <person name="Riley R."/>
            <person name="Ohm R."/>
            <person name="Sun H."/>
            <person name="Tunlid A."/>
            <person name="Henrissat B."/>
            <person name="Grigoriev I.V."/>
            <person name="Hibbett D.S."/>
            <person name="Martin F."/>
        </authorList>
    </citation>
    <scope>NUCLEOTIDE SEQUENCE [LARGE SCALE GENOMIC DNA]</scope>
    <source>
        <strain evidence="3">MUT 4182</strain>
    </source>
</reference>
<feature type="compositionally biased region" description="Polar residues" evidence="1">
    <location>
        <begin position="394"/>
        <end position="428"/>
    </location>
</feature>
<feature type="compositionally biased region" description="Low complexity" evidence="1">
    <location>
        <begin position="510"/>
        <end position="532"/>
    </location>
</feature>
<sequence>MIIVWPWEATADEHASLANSSRNDWDHRDRRTYDDLDDPNRVPPPDTLPPPLYSSMASTELPDNPNRYDSDQRDNRRRNSYGRPSYNHDSGDRGNRDREDGDQGWAGYRQRRGNDNRGDNSHGGRFHEVPPRSRGNFEERRGDQGWRSNSSSNYHNGGGNGGRRAQGSGGWGAPPAGPVQGSSFGGGVNNNSWGASTSAGNSWGGVGDSWGASGTSGDWRNVGNASAAPVQESWTAPTQNNAAPASDWGGGDGWGAASTNETNNPTADTSMAIETSATQPAPAANDPWGAHATQSSSNAQPSSNEPRAQSDPWASGWSTQAQSGSAPAASQNGQPSTATGVDAWNVQGPSSGQNMAGNIQSSSSQAPSSWWGEPAVTSTSNNPPPAQSDPWASGWSTQAQSSPTPAASQHGQPSTATRLDSWNVQRRSSGAGVAGNVQSSSNRAPSYSWGELRQSPPHMTPEIPAPRAPSPEPAQNPMQLDSWPSSTSFDIPSRSSGHRKSWHRSPSSHSPTSAGGSRPSSSGRNSQSQGRATNESSQPKRSQLYSKILPHCQRAIQRDSSVPAPLKAVEASSLAVRLAVEKADVLAGLEEPALTSEMEKLLAAENDNVNAHSLLDEQSTSMATESTLPLPPQPIPIAVTSNPTSGPVLLTRSYSNSAMPIKPVAPDIIPQSEAMQLDSNDSPVLARWTCTNQCSRATFAFSFNRSTPEGNSTVILVCRSPVRGTVDPYNEDGTWQVFTTTINRGTEREEAHLLPPLPQSSYRTDQDLWLDITENVQQGQNTVELKRMMLIGGLAGFTFEVKLISL</sequence>
<feature type="compositionally biased region" description="Low complexity" evidence="1">
    <location>
        <begin position="318"/>
        <end position="334"/>
    </location>
</feature>
<feature type="compositionally biased region" description="Pro residues" evidence="1">
    <location>
        <begin position="41"/>
        <end position="52"/>
    </location>
</feature>
<accession>A0A0C3QHE7</accession>
<dbReference type="Proteomes" id="UP000054248">
    <property type="component" value="Unassembled WGS sequence"/>
</dbReference>
<dbReference type="EMBL" id="KN823032">
    <property type="protein sequence ID" value="KIO25971.1"/>
    <property type="molecule type" value="Genomic_DNA"/>
</dbReference>
<reference evidence="2 3" key="1">
    <citation type="submission" date="2014-04" db="EMBL/GenBank/DDBJ databases">
        <authorList>
            <consortium name="DOE Joint Genome Institute"/>
            <person name="Kuo A."/>
            <person name="Girlanda M."/>
            <person name="Perotto S."/>
            <person name="Kohler A."/>
            <person name="Nagy L.G."/>
            <person name="Floudas D."/>
            <person name="Copeland A."/>
            <person name="Barry K.W."/>
            <person name="Cichocki N."/>
            <person name="Veneault-Fourrey C."/>
            <person name="LaButti K."/>
            <person name="Lindquist E.A."/>
            <person name="Lipzen A."/>
            <person name="Lundell T."/>
            <person name="Morin E."/>
            <person name="Murat C."/>
            <person name="Sun H."/>
            <person name="Tunlid A."/>
            <person name="Henrissat B."/>
            <person name="Grigoriev I.V."/>
            <person name="Hibbett D.S."/>
            <person name="Martin F."/>
            <person name="Nordberg H.P."/>
            <person name="Cantor M.N."/>
            <person name="Hua S.X."/>
        </authorList>
    </citation>
    <scope>NUCLEOTIDE SEQUENCE [LARGE SCALE GENOMIC DNA]</scope>
    <source>
        <strain evidence="2 3">MUT 4182</strain>
    </source>
</reference>
<dbReference type="HOGENOM" id="CLU_349567_0_0_1"/>
<feature type="region of interest" description="Disordered" evidence="1">
    <location>
        <begin position="10"/>
        <end position="541"/>
    </location>
</feature>
<feature type="compositionally biased region" description="Basic and acidic residues" evidence="1">
    <location>
        <begin position="89"/>
        <end position="101"/>
    </location>
</feature>
<organism evidence="2 3">
    <name type="scientific">Tulasnella calospora MUT 4182</name>
    <dbReference type="NCBI Taxonomy" id="1051891"/>
    <lineage>
        <taxon>Eukaryota</taxon>
        <taxon>Fungi</taxon>
        <taxon>Dikarya</taxon>
        <taxon>Basidiomycota</taxon>
        <taxon>Agaricomycotina</taxon>
        <taxon>Agaricomycetes</taxon>
        <taxon>Cantharellales</taxon>
        <taxon>Tulasnellaceae</taxon>
        <taxon>Tulasnella</taxon>
    </lineage>
</organism>
<feature type="compositionally biased region" description="Basic and acidic residues" evidence="1">
    <location>
        <begin position="112"/>
        <end position="144"/>
    </location>
</feature>
<dbReference type="OrthoDB" id="3263097at2759"/>